<evidence type="ECO:0000313" key="3">
    <source>
        <dbReference type="Proteomes" id="UP001307889"/>
    </source>
</evidence>
<proteinExistence type="predicted"/>
<protein>
    <submittedName>
        <fullName evidence="2">TLD</fullName>
    </submittedName>
</protein>
<feature type="domain" description="TLDc" evidence="1">
    <location>
        <begin position="167"/>
        <end position="345"/>
    </location>
</feature>
<dbReference type="Pfam" id="PF07534">
    <property type="entry name" value="TLD"/>
    <property type="match status" value="1"/>
</dbReference>
<organism evidence="2 3">
    <name type="scientific">Nesidiocoris tenuis</name>
    <dbReference type="NCBI Taxonomy" id="355587"/>
    <lineage>
        <taxon>Eukaryota</taxon>
        <taxon>Metazoa</taxon>
        <taxon>Ecdysozoa</taxon>
        <taxon>Arthropoda</taxon>
        <taxon>Hexapoda</taxon>
        <taxon>Insecta</taxon>
        <taxon>Pterygota</taxon>
        <taxon>Neoptera</taxon>
        <taxon>Paraneoptera</taxon>
        <taxon>Hemiptera</taxon>
        <taxon>Heteroptera</taxon>
        <taxon>Panheteroptera</taxon>
        <taxon>Cimicomorpha</taxon>
        <taxon>Miridae</taxon>
        <taxon>Dicyphina</taxon>
        <taxon>Nesidiocoris</taxon>
    </lineage>
</organism>
<accession>A0ABN7BC74</accession>
<reference evidence="2 3" key="1">
    <citation type="submission" date="2023-09" db="EMBL/GenBank/DDBJ databases">
        <title>Nesidiocoris tenuis whole genome shotgun sequence.</title>
        <authorList>
            <person name="Shibata T."/>
            <person name="Shimoda M."/>
            <person name="Kobayashi T."/>
            <person name="Uehara T."/>
        </authorList>
    </citation>
    <scope>NUCLEOTIDE SEQUENCE [LARGE SCALE GENOMIC DNA]</scope>
    <source>
        <strain evidence="2 3">Japan</strain>
    </source>
</reference>
<dbReference type="PANTHER" id="PTHR23354:SF122">
    <property type="entry name" value="GTPASE-ACTIVATING PROTEIN SKYWALKER"/>
    <property type="match status" value="1"/>
</dbReference>
<dbReference type="Proteomes" id="UP001307889">
    <property type="component" value="Chromosome 13"/>
</dbReference>
<gene>
    <name evidence="2" type="ORF">NTJ_14266</name>
</gene>
<dbReference type="SMART" id="SM00584">
    <property type="entry name" value="TLDc"/>
    <property type="match status" value="1"/>
</dbReference>
<sequence length="347" mass="39133">MDCYLNEGVKVLYRVAMAILVLFHKNSAAWTKEIAESGVDAALAKFANQIPVGPRKLLRVAFGIRGLSSAYIFRVFTKTEMTLRARTNVMSNSRQLIRSRSSENLPTSQSQLNVQMMSHTLTIREEAERRARILQLPGALSQMGDSSPGPRVPSSVGAYPVFNIRSLVVDQQDLFTLWSWLPVRITMYQPVLLYTTEEHGCSLQTFYVRVEHHEPTLLLIKTASNEVFGAYCSSRWIERNQKDERGNRVAYFGTGETFLFSLYPERAKYSWVGVDESKSHVKHSAELFMAADAKMITVGGGDGQAIWMDENIRYGKTDSCLTFNNPPLCRGRDFEIKVLEVYGFGTG</sequence>
<dbReference type="EMBL" id="AP028921">
    <property type="protein sequence ID" value="BET01450.1"/>
    <property type="molecule type" value="Genomic_DNA"/>
</dbReference>
<evidence type="ECO:0000259" key="1">
    <source>
        <dbReference type="PROSITE" id="PS51886"/>
    </source>
</evidence>
<keyword evidence="3" id="KW-1185">Reference proteome</keyword>
<dbReference type="PROSITE" id="PS51886">
    <property type="entry name" value="TLDC"/>
    <property type="match status" value="1"/>
</dbReference>
<dbReference type="InterPro" id="IPR006571">
    <property type="entry name" value="TLDc_dom"/>
</dbReference>
<name>A0ABN7BC74_9HEMI</name>
<evidence type="ECO:0000313" key="2">
    <source>
        <dbReference type="EMBL" id="BET01450.1"/>
    </source>
</evidence>
<dbReference type="PANTHER" id="PTHR23354">
    <property type="entry name" value="NUCLEOLAR PROTEIN 7/ESTROGEN RECEPTOR COACTIVATOR-RELATED"/>
    <property type="match status" value="1"/>
</dbReference>